<dbReference type="Pfam" id="PF00672">
    <property type="entry name" value="HAMP"/>
    <property type="match status" value="1"/>
</dbReference>
<dbReference type="SUPFAM" id="SSF58104">
    <property type="entry name" value="Methyl-accepting chemotaxis protein (MCP) signaling domain"/>
    <property type="match status" value="1"/>
</dbReference>
<evidence type="ECO:0000256" key="5">
    <source>
        <dbReference type="ARBA" id="ARBA00022692"/>
    </source>
</evidence>
<evidence type="ECO:0000256" key="4">
    <source>
        <dbReference type="ARBA" id="ARBA00022500"/>
    </source>
</evidence>
<dbReference type="EMBL" id="JZXC01000004">
    <property type="protein sequence ID" value="KKA08899.1"/>
    <property type="molecule type" value="Genomic_DNA"/>
</dbReference>
<feature type="domain" description="HAMP" evidence="13">
    <location>
        <begin position="309"/>
        <end position="362"/>
    </location>
</feature>
<feature type="transmembrane region" description="Helical" evidence="11">
    <location>
        <begin position="289"/>
        <end position="307"/>
    </location>
</feature>
<dbReference type="Gene3D" id="1.20.1440.210">
    <property type="match status" value="1"/>
</dbReference>
<evidence type="ECO:0000256" key="9">
    <source>
        <dbReference type="ARBA" id="ARBA00029447"/>
    </source>
</evidence>
<sequence length="639" mass="68462">MPVLSRVFGNLSVGAKLSLGFGLVLLVTLAVAVTAFHSLSVLQQRGEQSRQASSIQALILRARIAEKAFALDLAPQRQDQVRETIGKLSQQLDAEPDNSAVRTAASTYLEQFLGYADSLRRAREARLRMQALAQTAGDSFTLLFLDQLDALNTRLGQGTPPDSDQMVRLEQTAALRDKLAKLRDSELYYSLDGEERYRSDWEMSMSDLLAAMQALDLGEQQGESLQEANTALGDYRKAFVEFVDSRRQSAQSSAAMNAQTEQVSQLLTQADEQQRQAVLDDNRDVDRQLGLITVLALALGIGASLLIRQLIVQPLRQAVQLVQRVAAGDLGDPPSDSGRRDELGQLLGTVGSMLGSLRGLVGRIERGVGSLNGMAGSLAEVTQSNSRGVERQRQETELAATAMQQMAATAQEVARNAGEASAAVAHADQQAREGDELVRQAGGKIDHLAVEMSGCAEAMRSLLVESAAIGGVLDVIKAVAEQTNLLALNAAIEAARAGEHGRGFAVVADEVRGLARRTQRSTTEIEGLIVRLSSVAQQAAERLQGSHVLSDETVVLAAQASQALARITRAVSSIEQMNQQIAAAAEQQSVVAEQVSQSMTRVREVAEGSARESLQLQVSTADLQQVGGELKAAVGHFRT</sequence>
<evidence type="ECO:0000256" key="7">
    <source>
        <dbReference type="ARBA" id="ARBA00023136"/>
    </source>
</evidence>
<evidence type="ECO:0000259" key="13">
    <source>
        <dbReference type="PROSITE" id="PS50885"/>
    </source>
</evidence>
<keyword evidence="6 11" id="KW-1133">Transmembrane helix</keyword>
<dbReference type="PROSITE" id="PS50111">
    <property type="entry name" value="CHEMOTAXIS_TRANSDUC_2"/>
    <property type="match status" value="1"/>
</dbReference>
<evidence type="ECO:0000259" key="12">
    <source>
        <dbReference type="PROSITE" id="PS50111"/>
    </source>
</evidence>
<dbReference type="CDD" id="cd06225">
    <property type="entry name" value="HAMP"/>
    <property type="match status" value="1"/>
</dbReference>
<dbReference type="PANTHER" id="PTHR32089">
    <property type="entry name" value="METHYL-ACCEPTING CHEMOTAXIS PROTEIN MCPB"/>
    <property type="match status" value="1"/>
</dbReference>
<dbReference type="Gene3D" id="1.10.287.950">
    <property type="entry name" value="Methyl-accepting chemotaxis protein"/>
    <property type="match status" value="1"/>
</dbReference>
<feature type="domain" description="Methyl-accepting transducer" evidence="12">
    <location>
        <begin position="367"/>
        <end position="603"/>
    </location>
</feature>
<keyword evidence="3" id="KW-0488">Methylation</keyword>
<dbReference type="SMART" id="SM00304">
    <property type="entry name" value="HAMP"/>
    <property type="match status" value="1"/>
</dbReference>
<evidence type="ECO:0000256" key="2">
    <source>
        <dbReference type="ARBA" id="ARBA00022475"/>
    </source>
</evidence>
<dbReference type="InterPro" id="IPR004089">
    <property type="entry name" value="MCPsignal_dom"/>
</dbReference>
<evidence type="ECO:0000313" key="14">
    <source>
        <dbReference type="EMBL" id="KKA08899.1"/>
    </source>
</evidence>
<dbReference type="Proteomes" id="UP000033662">
    <property type="component" value="Unassembled WGS sequence"/>
</dbReference>
<keyword evidence="8 10" id="KW-0807">Transducer</keyword>
<dbReference type="SMART" id="SM01358">
    <property type="entry name" value="HBM"/>
    <property type="match status" value="1"/>
</dbReference>
<gene>
    <name evidence="14" type="ORF">VP02_06810</name>
</gene>
<keyword evidence="5 11" id="KW-0812">Transmembrane</keyword>
<evidence type="ECO:0000256" key="6">
    <source>
        <dbReference type="ARBA" id="ARBA00022989"/>
    </source>
</evidence>
<evidence type="ECO:0000256" key="10">
    <source>
        <dbReference type="PROSITE-ProRule" id="PRU00284"/>
    </source>
</evidence>
<feature type="transmembrane region" description="Helical" evidence="11">
    <location>
        <begin position="20"/>
        <end position="42"/>
    </location>
</feature>
<evidence type="ECO:0000256" key="1">
    <source>
        <dbReference type="ARBA" id="ARBA00004651"/>
    </source>
</evidence>
<evidence type="ECO:0000256" key="3">
    <source>
        <dbReference type="ARBA" id="ARBA00022481"/>
    </source>
</evidence>
<evidence type="ECO:0000313" key="15">
    <source>
        <dbReference type="Proteomes" id="UP000033662"/>
    </source>
</evidence>
<evidence type="ECO:0000256" key="11">
    <source>
        <dbReference type="SAM" id="Phobius"/>
    </source>
</evidence>
<comment type="caution">
    <text evidence="14">The sequence shown here is derived from an EMBL/GenBank/DDBJ whole genome shotgun (WGS) entry which is preliminary data.</text>
</comment>
<dbReference type="FunFam" id="1.10.287.950:FF:000001">
    <property type="entry name" value="Methyl-accepting chemotaxis sensory transducer"/>
    <property type="match status" value="1"/>
</dbReference>
<evidence type="ECO:0000256" key="8">
    <source>
        <dbReference type="ARBA" id="ARBA00023224"/>
    </source>
</evidence>
<keyword evidence="7 11" id="KW-0472">Membrane</keyword>
<reference evidence="14 15" key="1">
    <citation type="submission" date="2015-03" db="EMBL/GenBank/DDBJ databases">
        <title>Pseudomonas fluorescens 1855-344 Genome sequencing and assembly.</title>
        <authorList>
            <person name="Eng W.W.H."/>
            <person name="Gan H.M."/>
            <person name="Savka M.A."/>
        </authorList>
    </citation>
    <scope>NUCLEOTIDE SEQUENCE [LARGE SCALE GENOMIC DNA]</scope>
    <source>
        <strain evidence="14 15">1855-344</strain>
    </source>
</reference>
<name>A0A0F4XSK6_9PSED</name>
<dbReference type="GO" id="GO:0005886">
    <property type="term" value="C:plasma membrane"/>
    <property type="evidence" value="ECO:0007669"/>
    <property type="project" value="UniProtKB-SubCell"/>
</dbReference>
<accession>A0A0F4XSK6</accession>
<proteinExistence type="inferred from homology"/>
<dbReference type="OrthoDB" id="2489132at2"/>
<dbReference type="GO" id="GO:0007165">
    <property type="term" value="P:signal transduction"/>
    <property type="evidence" value="ECO:0007669"/>
    <property type="project" value="UniProtKB-KW"/>
</dbReference>
<comment type="similarity">
    <text evidence="9">Belongs to the methyl-accepting chemotaxis (MCP) protein family.</text>
</comment>
<organism evidence="14 15">
    <name type="scientific">Pseudomonas kilonensis</name>
    <dbReference type="NCBI Taxonomy" id="132476"/>
    <lineage>
        <taxon>Bacteria</taxon>
        <taxon>Pseudomonadati</taxon>
        <taxon>Pseudomonadota</taxon>
        <taxon>Gammaproteobacteria</taxon>
        <taxon>Pseudomonadales</taxon>
        <taxon>Pseudomonadaceae</taxon>
        <taxon>Pseudomonas</taxon>
    </lineage>
</organism>
<dbReference type="GO" id="GO:0006935">
    <property type="term" value="P:chemotaxis"/>
    <property type="evidence" value="ECO:0007669"/>
    <property type="project" value="UniProtKB-KW"/>
</dbReference>
<dbReference type="AlphaFoldDB" id="A0A0F4XSK6"/>
<dbReference type="PATRIC" id="fig|132476.4.peg.4841"/>
<comment type="subcellular location">
    <subcellularLocation>
        <location evidence="1">Cell membrane</location>
        <topology evidence="1">Multi-pass membrane protein</topology>
    </subcellularLocation>
</comment>
<keyword evidence="2" id="KW-1003">Cell membrane</keyword>
<dbReference type="PANTHER" id="PTHR32089:SF120">
    <property type="entry name" value="METHYL-ACCEPTING CHEMOTAXIS PROTEIN TLPQ"/>
    <property type="match status" value="1"/>
</dbReference>
<dbReference type="InterPro" id="IPR032255">
    <property type="entry name" value="HBM"/>
</dbReference>
<dbReference type="PROSITE" id="PS50885">
    <property type="entry name" value="HAMP"/>
    <property type="match status" value="1"/>
</dbReference>
<dbReference type="Pfam" id="PF00015">
    <property type="entry name" value="MCPsignal"/>
    <property type="match status" value="1"/>
</dbReference>
<dbReference type="SMART" id="SM00283">
    <property type="entry name" value="MA"/>
    <property type="match status" value="1"/>
</dbReference>
<dbReference type="InterPro" id="IPR003660">
    <property type="entry name" value="HAMP_dom"/>
</dbReference>
<keyword evidence="4" id="KW-0145">Chemotaxis</keyword>
<protein>
    <submittedName>
        <fullName evidence="14">Chemotaxis protein</fullName>
    </submittedName>
</protein>